<sequence length="140" mass="15433">MKLTGLAFFVATFLAPAAVSAAEYECTLKMKKSGGNWMGPEIYIDYDEAKGEATVIDEVINHYNDGKRLTTTSITDNDKRVTFRYLLKLVGGSSTTIVGVAYANQKYSLTILKPSMKAIITMKPIGYSNSWRDEGACIKK</sequence>
<feature type="signal peptide" evidence="1">
    <location>
        <begin position="1"/>
        <end position="21"/>
    </location>
</feature>
<evidence type="ECO:0000313" key="3">
    <source>
        <dbReference type="Proteomes" id="UP001528040"/>
    </source>
</evidence>
<proteinExistence type="predicted"/>
<keyword evidence="1" id="KW-0732">Signal</keyword>
<reference evidence="2 3" key="1">
    <citation type="submission" date="2023-01" db="EMBL/GenBank/DDBJ databases">
        <authorList>
            <person name="Yoon J.-W."/>
        </authorList>
    </citation>
    <scope>NUCLEOTIDE SEQUENCE [LARGE SCALE GENOMIC DNA]</scope>
    <source>
        <strain evidence="2 3">KMU-50</strain>
    </source>
</reference>
<name>A0ABT4W1Q0_9RHOB</name>
<protein>
    <submittedName>
        <fullName evidence="2">Uncharacterized protein</fullName>
    </submittedName>
</protein>
<keyword evidence="3" id="KW-1185">Reference proteome</keyword>
<comment type="caution">
    <text evidence="2">The sequence shown here is derived from an EMBL/GenBank/DDBJ whole genome shotgun (WGS) entry which is preliminary data.</text>
</comment>
<dbReference type="EMBL" id="JAQIIO010000004">
    <property type="protein sequence ID" value="MDA5094354.1"/>
    <property type="molecule type" value="Genomic_DNA"/>
</dbReference>
<evidence type="ECO:0000313" key="2">
    <source>
        <dbReference type="EMBL" id="MDA5094354.1"/>
    </source>
</evidence>
<organism evidence="2 3">
    <name type="scientific">Aliiroseovarius salicola</name>
    <dbReference type="NCBI Taxonomy" id="3009082"/>
    <lineage>
        <taxon>Bacteria</taxon>
        <taxon>Pseudomonadati</taxon>
        <taxon>Pseudomonadota</taxon>
        <taxon>Alphaproteobacteria</taxon>
        <taxon>Rhodobacterales</taxon>
        <taxon>Paracoccaceae</taxon>
        <taxon>Aliiroseovarius</taxon>
    </lineage>
</organism>
<dbReference type="Proteomes" id="UP001528040">
    <property type="component" value="Unassembled WGS sequence"/>
</dbReference>
<dbReference type="RefSeq" id="WP_271054058.1">
    <property type="nucleotide sequence ID" value="NZ_JAQIIO010000004.1"/>
</dbReference>
<accession>A0ABT4W1Q0</accession>
<feature type="chain" id="PRO_5046901616" evidence="1">
    <location>
        <begin position="22"/>
        <end position="140"/>
    </location>
</feature>
<gene>
    <name evidence="2" type="ORF">O2N63_09675</name>
</gene>
<evidence type="ECO:0000256" key="1">
    <source>
        <dbReference type="SAM" id="SignalP"/>
    </source>
</evidence>